<name>A0AAU8PQV9_DESK7</name>
<evidence type="ECO:0000313" key="4">
    <source>
        <dbReference type="Proteomes" id="UP000009229"/>
    </source>
</evidence>
<feature type="domain" description="Endonuclease GajA/Old nuclease/RecF-like AAA" evidence="1">
    <location>
        <begin position="228"/>
        <end position="365"/>
    </location>
</feature>
<reference evidence="4" key="1">
    <citation type="submission" date="2011-05" db="EMBL/GenBank/DDBJ databases">
        <title>Complete sequence of Desulfotomaculum kuznetsovii DSM 6115.</title>
        <authorList>
            <person name="Lucas S."/>
            <person name="Han J."/>
            <person name="Lapidus A."/>
            <person name="Cheng J.-F."/>
            <person name="Goodwin L."/>
            <person name="Pitluck S."/>
            <person name="Peters L."/>
            <person name="Mikhailova N."/>
            <person name="Lu M."/>
            <person name="Saunders E."/>
            <person name="Han C."/>
            <person name="Tapia R."/>
            <person name="Land M."/>
            <person name="Hauser L."/>
            <person name="Kyrpides N."/>
            <person name="Ivanova N."/>
            <person name="Pagani I."/>
            <person name="Nazina T."/>
            <person name="Ivanova A."/>
            <person name="Parshina S."/>
            <person name="Kuever J."/>
            <person name="Muyzer G."/>
            <person name="Plugge C."/>
            <person name="Stams A."/>
            <person name="Woyke T."/>
        </authorList>
    </citation>
    <scope>NUCLEOTIDE SEQUENCE [LARGE SCALE GENOMIC DNA]</scope>
    <source>
        <strain evidence="4">DSM 6115 / VKM B-1805 / 17</strain>
    </source>
</reference>
<proteinExistence type="predicted"/>
<dbReference type="PANTHER" id="PTHR43581">
    <property type="entry name" value="ATP/GTP PHOSPHATASE"/>
    <property type="match status" value="1"/>
</dbReference>
<dbReference type="AlphaFoldDB" id="A0AAU8PQV9"/>
<evidence type="ECO:0000259" key="1">
    <source>
        <dbReference type="Pfam" id="PF13175"/>
    </source>
</evidence>
<dbReference type="Pfam" id="PF20469">
    <property type="entry name" value="OLD-like_TOPRIM"/>
    <property type="match status" value="1"/>
</dbReference>
<dbReference type="SUPFAM" id="SSF52540">
    <property type="entry name" value="P-loop containing nucleoside triphosphate hydrolases"/>
    <property type="match status" value="1"/>
</dbReference>
<gene>
    <name evidence="3" type="ordered locus">Desku_2096</name>
</gene>
<feature type="domain" description="OLD protein-like TOPRIM" evidence="2">
    <location>
        <begin position="421"/>
        <end position="484"/>
    </location>
</feature>
<dbReference type="PANTHER" id="PTHR43581:SF4">
    <property type="entry name" value="ATP_GTP PHOSPHATASE"/>
    <property type="match status" value="1"/>
</dbReference>
<dbReference type="InterPro" id="IPR051396">
    <property type="entry name" value="Bact_Antivir_Def_Nuclease"/>
</dbReference>
<accession>A0AAU8PQV9</accession>
<dbReference type="EMBL" id="CP002770">
    <property type="protein sequence ID" value="AEG15640.1"/>
    <property type="molecule type" value="Genomic_DNA"/>
</dbReference>
<evidence type="ECO:0000313" key="3">
    <source>
        <dbReference type="EMBL" id="AEG15640.1"/>
    </source>
</evidence>
<dbReference type="InterPro" id="IPR027417">
    <property type="entry name" value="P-loop_NTPase"/>
</dbReference>
<dbReference type="RefSeq" id="WP_013823154.1">
    <property type="nucleotide sequence ID" value="NC_015573.1"/>
</dbReference>
<dbReference type="InterPro" id="IPR034139">
    <property type="entry name" value="TOPRIM_OLD"/>
</dbReference>
<sequence>MILEAIRVKGFRSLRELDWVPLYNITILTGGNDTGKSSFIEAVNILFSERNRLSEQDFSRFVSEQAGEIVIEGRLRLNTEEIKKLKEIESNAAELITDDCLYIRKVIAKDGSQSLDVKKMVCEDIRVEQILVQPRVRAQEVIDLCNELGIDISDSRNQEHRLEKLRQWRSEQHLVEGWVPVTASLRQFLPLIELFSSESALDPENEINKYLKSFFPELLRNEKYAGRLGEIQSEIQSDLDAEVEKIVPIIQKYVPDIEAVSIRPRFTFESGLGHCSLEIKKRGQVVDLMRSGAGIRRRLSLAALEWGRQLLQNRTKDSQPLLIAFDEPDSHLDYNQQRKIFGIIKSFAGMPNVQVVVATHSLNLIDRVPLEQINHFNLDSSSATYVERLSGPGVTDPEVQEFLYVISQTMGLKNSILLHERCFLVVEGDTEMNALPGLFYKLYGMQLQAAGICLVNGESDTGARTVARHLQKMRRNVLFLLDNDVKNSPRSRIFTEEQLRADGFDLSKQVHYVGIKEFEDSFPNAVWVKVAEKFWPKHDGTPWVESDFEAIRSSEKFSDALKILLQRESKKDASKKDIGYRLAQEVAKEEIPKEICDCFAAALSLAN</sequence>
<organism evidence="3 4">
    <name type="scientific">Desulfofundulus kuznetsovii (strain DSM 6115 / VKM B-1805 / 17)</name>
    <name type="common">Desulfotomaculum kuznetsovii</name>
    <dbReference type="NCBI Taxonomy" id="760568"/>
    <lineage>
        <taxon>Bacteria</taxon>
        <taxon>Bacillati</taxon>
        <taxon>Bacillota</taxon>
        <taxon>Clostridia</taxon>
        <taxon>Eubacteriales</taxon>
        <taxon>Peptococcaceae</taxon>
        <taxon>Desulfofundulus</taxon>
    </lineage>
</organism>
<dbReference type="KEGG" id="dku:Desku_2096"/>
<protein>
    <submittedName>
        <fullName evidence="3">SMC domain protein</fullName>
    </submittedName>
</protein>
<dbReference type="Proteomes" id="UP000009229">
    <property type="component" value="Chromosome"/>
</dbReference>
<keyword evidence="4" id="KW-1185">Reference proteome</keyword>
<dbReference type="Pfam" id="PF13175">
    <property type="entry name" value="AAA_15"/>
    <property type="match status" value="2"/>
</dbReference>
<feature type="domain" description="Endonuclease GajA/Old nuclease/RecF-like AAA" evidence="1">
    <location>
        <begin position="1"/>
        <end position="97"/>
    </location>
</feature>
<dbReference type="Gene3D" id="3.40.50.300">
    <property type="entry name" value="P-loop containing nucleotide triphosphate hydrolases"/>
    <property type="match status" value="1"/>
</dbReference>
<dbReference type="InterPro" id="IPR041685">
    <property type="entry name" value="AAA_GajA/Old/RecF-like"/>
</dbReference>
<evidence type="ECO:0000259" key="2">
    <source>
        <dbReference type="Pfam" id="PF20469"/>
    </source>
</evidence>